<reference evidence="2 3" key="1">
    <citation type="submission" date="2019-10" db="EMBL/GenBank/DDBJ databases">
        <title>Evaluation of single-gene subtyping targets for Pseudomonas.</title>
        <authorList>
            <person name="Reichler S.J."/>
            <person name="Orsi R.H."/>
            <person name="Wiedmann M."/>
            <person name="Martin N.H."/>
            <person name="Murphy S.I."/>
        </authorList>
    </citation>
    <scope>NUCLEOTIDE SEQUENCE [LARGE SCALE GENOMIC DNA]</scope>
    <source>
        <strain evidence="2 3">FSL R10-1876</strain>
    </source>
</reference>
<proteinExistence type="predicted"/>
<feature type="domain" description="HTH cro/C1-type" evidence="1">
    <location>
        <begin position="11"/>
        <end position="61"/>
    </location>
</feature>
<dbReference type="Pfam" id="PF01381">
    <property type="entry name" value="HTH_3"/>
    <property type="match status" value="1"/>
</dbReference>
<dbReference type="SMART" id="SM00530">
    <property type="entry name" value="HTH_XRE"/>
    <property type="match status" value="1"/>
</dbReference>
<gene>
    <name evidence="2" type="ORF">GHO28_14770</name>
</gene>
<dbReference type="InterPro" id="IPR010982">
    <property type="entry name" value="Lambda_DNA-bd_dom_sf"/>
</dbReference>
<dbReference type="PROSITE" id="PS50943">
    <property type="entry name" value="HTH_CROC1"/>
    <property type="match status" value="1"/>
</dbReference>
<dbReference type="EMBL" id="WIVV01000066">
    <property type="protein sequence ID" value="MQU43756.1"/>
    <property type="molecule type" value="Genomic_DNA"/>
</dbReference>
<sequence>MELREAFGTTIRKIRLSRGLAQDAIGPSQAYISEVERAIKSPTLDKMQDIAEALDVHLVTVLVGAFAESGLPATELLALVKKQLRVQGLWDQESDTASKQTTASPSASN</sequence>
<dbReference type="CDD" id="cd00093">
    <property type="entry name" value="HTH_XRE"/>
    <property type="match status" value="1"/>
</dbReference>
<comment type="caution">
    <text evidence="2">The sequence shown here is derived from an EMBL/GenBank/DDBJ whole genome shotgun (WGS) entry which is preliminary data.</text>
</comment>
<name>A0A6I1WRF9_9PSED</name>
<dbReference type="RefSeq" id="WP_153334279.1">
    <property type="nucleotide sequence ID" value="NZ_WIVV01000066.1"/>
</dbReference>
<dbReference type="Gene3D" id="1.10.260.40">
    <property type="entry name" value="lambda repressor-like DNA-binding domains"/>
    <property type="match status" value="1"/>
</dbReference>
<dbReference type="Proteomes" id="UP000466863">
    <property type="component" value="Unassembled WGS sequence"/>
</dbReference>
<dbReference type="SUPFAM" id="SSF47413">
    <property type="entry name" value="lambda repressor-like DNA-binding domains"/>
    <property type="match status" value="1"/>
</dbReference>
<evidence type="ECO:0000313" key="3">
    <source>
        <dbReference type="Proteomes" id="UP000466863"/>
    </source>
</evidence>
<evidence type="ECO:0000259" key="1">
    <source>
        <dbReference type="PROSITE" id="PS50943"/>
    </source>
</evidence>
<dbReference type="AlphaFoldDB" id="A0A6I1WRF9"/>
<dbReference type="InterPro" id="IPR001387">
    <property type="entry name" value="Cro/C1-type_HTH"/>
</dbReference>
<protein>
    <submittedName>
        <fullName evidence="2">Helix-turn-helix domain-containing protein</fullName>
    </submittedName>
</protein>
<dbReference type="GO" id="GO:0003677">
    <property type="term" value="F:DNA binding"/>
    <property type="evidence" value="ECO:0007669"/>
    <property type="project" value="InterPro"/>
</dbReference>
<evidence type="ECO:0000313" key="2">
    <source>
        <dbReference type="EMBL" id="MQU43756.1"/>
    </source>
</evidence>
<organism evidence="2 3">
    <name type="scientific">Pseudomonas helleri</name>
    <dbReference type="NCBI Taxonomy" id="1608996"/>
    <lineage>
        <taxon>Bacteria</taxon>
        <taxon>Pseudomonadati</taxon>
        <taxon>Pseudomonadota</taxon>
        <taxon>Gammaproteobacteria</taxon>
        <taxon>Pseudomonadales</taxon>
        <taxon>Pseudomonadaceae</taxon>
        <taxon>Pseudomonas</taxon>
    </lineage>
</organism>
<accession>A0A6I1WRF9</accession>